<keyword evidence="3" id="KW-1185">Reference proteome</keyword>
<reference evidence="2 3" key="1">
    <citation type="submission" date="2019-03" db="EMBL/GenBank/DDBJ databases">
        <title>Draft genome sequence of Xylaria hypoxylon DSM 108379, a ubiquitous saprotrophic-parasitic fungi on hardwood.</title>
        <authorList>
            <person name="Buettner E."/>
            <person name="Leonhardt S."/>
            <person name="Gebauer A.M."/>
            <person name="Liers C."/>
            <person name="Hofrichter M."/>
            <person name="Kellner H."/>
        </authorList>
    </citation>
    <scope>NUCLEOTIDE SEQUENCE [LARGE SCALE GENOMIC DNA]</scope>
    <source>
        <strain evidence="2 3">DSM 108379</strain>
    </source>
</reference>
<proteinExistence type="predicted"/>
<feature type="compositionally biased region" description="Low complexity" evidence="1">
    <location>
        <begin position="262"/>
        <end position="273"/>
    </location>
</feature>
<gene>
    <name evidence="2" type="ORF">E0Z10_g4191</name>
</gene>
<name>A0A4Z0YZF4_9PEZI</name>
<evidence type="ECO:0000313" key="2">
    <source>
        <dbReference type="EMBL" id="TGJ84580.1"/>
    </source>
</evidence>
<feature type="compositionally biased region" description="Acidic residues" evidence="1">
    <location>
        <begin position="357"/>
        <end position="366"/>
    </location>
</feature>
<feature type="compositionally biased region" description="Polar residues" evidence="1">
    <location>
        <begin position="283"/>
        <end position="293"/>
    </location>
</feature>
<dbReference type="Proteomes" id="UP000297716">
    <property type="component" value="Unassembled WGS sequence"/>
</dbReference>
<accession>A0A4Z0YZF4</accession>
<feature type="compositionally biased region" description="Basic and acidic residues" evidence="1">
    <location>
        <begin position="326"/>
        <end position="335"/>
    </location>
</feature>
<feature type="compositionally biased region" description="Low complexity" evidence="1">
    <location>
        <begin position="294"/>
        <end position="306"/>
    </location>
</feature>
<feature type="region of interest" description="Disordered" evidence="1">
    <location>
        <begin position="158"/>
        <end position="186"/>
    </location>
</feature>
<comment type="caution">
    <text evidence="2">The sequence shown here is derived from an EMBL/GenBank/DDBJ whole genome shotgun (WGS) entry which is preliminary data.</text>
</comment>
<feature type="compositionally biased region" description="Low complexity" evidence="1">
    <location>
        <begin position="158"/>
        <end position="170"/>
    </location>
</feature>
<sequence length="379" mass="39797">MSSAILNPDDAESQFLFLNFCNSPNTPDLCNLTSAVIDSLLVMIGLTRGFVASLTLPEKKSIVLLASYAVDWRECGRDYDDMVFCFGRGHKWEKSVASGLAELHCDNIDYAKHIQVTRIQPNILQLRESSYRLNRGTAAVVPPGVAVPQAAGPPITTTFITISTNTPPSSGQTSPAPAMDDSSNLTVGTTTASTAATTITVATTPNASPLSGQTLIATDDSDVDSSPPGSTPRASSSDAFSQDSASDNAPSEAGASSDIDMPPSGQPQDGQPSATADSGAGHTGSNTMDAQYSNNDVQAADNNAAKVADDVGMAMSVSTAGSDNGGSDKETRQETQQDADMQDGTDQVAETNHNMAQEEDDIETDHEEQQRPNKKQRTQ</sequence>
<feature type="compositionally biased region" description="Low complexity" evidence="1">
    <location>
        <begin position="224"/>
        <end position="247"/>
    </location>
</feature>
<dbReference type="OrthoDB" id="4775684at2759"/>
<dbReference type="AlphaFoldDB" id="A0A4Z0YZF4"/>
<feature type="compositionally biased region" description="Polar residues" evidence="1">
    <location>
        <begin position="336"/>
        <end position="355"/>
    </location>
</feature>
<feature type="region of interest" description="Disordered" evidence="1">
    <location>
        <begin position="204"/>
        <end position="379"/>
    </location>
</feature>
<evidence type="ECO:0000256" key="1">
    <source>
        <dbReference type="SAM" id="MobiDB-lite"/>
    </source>
</evidence>
<organism evidence="2 3">
    <name type="scientific">Xylaria hypoxylon</name>
    <dbReference type="NCBI Taxonomy" id="37992"/>
    <lineage>
        <taxon>Eukaryota</taxon>
        <taxon>Fungi</taxon>
        <taxon>Dikarya</taxon>
        <taxon>Ascomycota</taxon>
        <taxon>Pezizomycotina</taxon>
        <taxon>Sordariomycetes</taxon>
        <taxon>Xylariomycetidae</taxon>
        <taxon>Xylariales</taxon>
        <taxon>Xylariaceae</taxon>
        <taxon>Xylaria</taxon>
    </lineage>
</organism>
<protein>
    <submittedName>
        <fullName evidence="2">Uncharacterized protein</fullName>
    </submittedName>
</protein>
<feature type="compositionally biased region" description="Polar residues" evidence="1">
    <location>
        <begin position="171"/>
        <end position="185"/>
    </location>
</feature>
<dbReference type="EMBL" id="SKBN01000064">
    <property type="protein sequence ID" value="TGJ84580.1"/>
    <property type="molecule type" value="Genomic_DNA"/>
</dbReference>
<feature type="compositionally biased region" description="Polar residues" evidence="1">
    <location>
        <begin position="205"/>
        <end position="216"/>
    </location>
</feature>
<evidence type="ECO:0000313" key="3">
    <source>
        <dbReference type="Proteomes" id="UP000297716"/>
    </source>
</evidence>